<proteinExistence type="predicted"/>
<dbReference type="AlphaFoldDB" id="A0A6J5XX12"/>
<evidence type="ECO:0000313" key="1">
    <source>
        <dbReference type="EMBL" id="CAB4318430.1"/>
    </source>
</evidence>
<sequence>MEVELETIDKDGYFGGSLLESNTHVVIPILEAALQNLKMFGPTIMPVNFIELRIMRERRN</sequence>
<name>A0A6J5XX12_PRUAR</name>
<organism evidence="1 2">
    <name type="scientific">Prunus armeniaca</name>
    <name type="common">Apricot</name>
    <name type="synonym">Armeniaca vulgaris</name>
    <dbReference type="NCBI Taxonomy" id="36596"/>
    <lineage>
        <taxon>Eukaryota</taxon>
        <taxon>Viridiplantae</taxon>
        <taxon>Streptophyta</taxon>
        <taxon>Embryophyta</taxon>
        <taxon>Tracheophyta</taxon>
        <taxon>Spermatophyta</taxon>
        <taxon>Magnoliopsida</taxon>
        <taxon>eudicotyledons</taxon>
        <taxon>Gunneridae</taxon>
        <taxon>Pentapetalae</taxon>
        <taxon>rosids</taxon>
        <taxon>fabids</taxon>
        <taxon>Rosales</taxon>
        <taxon>Rosaceae</taxon>
        <taxon>Amygdaloideae</taxon>
        <taxon>Amygdaleae</taxon>
        <taxon>Prunus</taxon>
    </lineage>
</organism>
<gene>
    <name evidence="1" type="ORF">ORAREDHAP_LOCUS45486</name>
</gene>
<accession>A0A6J5XX12</accession>
<keyword evidence="2" id="KW-1185">Reference proteome</keyword>
<reference evidence="2" key="1">
    <citation type="journal article" date="2020" name="Genome Biol.">
        <title>Gamete binning: chromosome-level and haplotype-resolved genome assembly enabled by high-throughput single-cell sequencing of gamete genomes.</title>
        <authorList>
            <person name="Campoy J.A."/>
            <person name="Sun H."/>
            <person name="Goel M."/>
            <person name="Jiao W.-B."/>
            <person name="Folz-Donahue K."/>
            <person name="Wang N."/>
            <person name="Rubio M."/>
            <person name="Liu C."/>
            <person name="Kukat C."/>
            <person name="Ruiz D."/>
            <person name="Huettel B."/>
            <person name="Schneeberger K."/>
        </authorList>
    </citation>
    <scope>NUCLEOTIDE SEQUENCE [LARGE SCALE GENOMIC DNA]</scope>
    <source>
        <strain evidence="2">cv. Rojo Pasion</strain>
    </source>
</reference>
<dbReference type="EMBL" id="CAEKKB010000007">
    <property type="protein sequence ID" value="CAB4318430.1"/>
    <property type="molecule type" value="Genomic_DNA"/>
</dbReference>
<evidence type="ECO:0000313" key="2">
    <source>
        <dbReference type="Proteomes" id="UP000507245"/>
    </source>
</evidence>
<dbReference type="Proteomes" id="UP000507245">
    <property type="component" value="Unassembled WGS sequence"/>
</dbReference>
<protein>
    <submittedName>
        <fullName evidence="1">Uncharacterized protein</fullName>
    </submittedName>
</protein>